<keyword evidence="1" id="KW-0732">Signal</keyword>
<comment type="caution">
    <text evidence="2">The sequence shown here is derived from an EMBL/GenBank/DDBJ whole genome shotgun (WGS) entry which is preliminary data.</text>
</comment>
<organism evidence="2 3">
    <name type="scientific">Paraburkholderia youngii</name>
    <dbReference type="NCBI Taxonomy" id="2782701"/>
    <lineage>
        <taxon>Bacteria</taxon>
        <taxon>Pseudomonadati</taxon>
        <taxon>Pseudomonadota</taxon>
        <taxon>Betaproteobacteria</taxon>
        <taxon>Burkholderiales</taxon>
        <taxon>Burkholderiaceae</taxon>
        <taxon>Paraburkholderia</taxon>
    </lineage>
</organism>
<dbReference type="AlphaFoldDB" id="A0A7W8P7X8"/>
<protein>
    <submittedName>
        <fullName evidence="2">Uncharacterized protein</fullName>
    </submittedName>
</protein>
<feature type="signal peptide" evidence="1">
    <location>
        <begin position="1"/>
        <end position="20"/>
    </location>
</feature>
<evidence type="ECO:0000313" key="2">
    <source>
        <dbReference type="EMBL" id="MBB5405073.1"/>
    </source>
</evidence>
<sequence length="186" mass="19676">MRKVLMAAFFALGLTTLSYGFDGSGSDGRERGERGGQPTLKVFDSQGKVVGPLVSYDPLGTVLNVNGVVIFAPIQRVSVNNGSQHSASQFQWAGDISGYPTSDCSGSPLITPSPAATSQVRPSQIARQGSDATVYIAGDTNSVPTTLMSFLISGRCSPGPETLEAWSPESSYSLTQHYPEPLTIHY</sequence>
<dbReference type="Proteomes" id="UP000592820">
    <property type="component" value="Unassembled WGS sequence"/>
</dbReference>
<evidence type="ECO:0000256" key="1">
    <source>
        <dbReference type="SAM" id="SignalP"/>
    </source>
</evidence>
<gene>
    <name evidence="2" type="ORF">HDG41_007169</name>
</gene>
<reference evidence="2 3" key="1">
    <citation type="submission" date="2020-08" db="EMBL/GenBank/DDBJ databases">
        <title>Genomic Encyclopedia of Type Strains, Phase IV (KMG-V): Genome sequencing to study the core and pangenomes of soil and plant-associated prokaryotes.</title>
        <authorList>
            <person name="Whitman W."/>
        </authorList>
    </citation>
    <scope>NUCLEOTIDE SEQUENCE [LARGE SCALE GENOMIC DNA]</scope>
    <source>
        <strain evidence="2 3">JPY162</strain>
    </source>
</reference>
<accession>A0A7W8P7X8</accession>
<dbReference type="EMBL" id="JACHDE010000027">
    <property type="protein sequence ID" value="MBB5405073.1"/>
    <property type="molecule type" value="Genomic_DNA"/>
</dbReference>
<dbReference type="RefSeq" id="WP_184228641.1">
    <property type="nucleotide sequence ID" value="NZ_JACHDE010000027.1"/>
</dbReference>
<name>A0A7W8P7X8_9BURK</name>
<evidence type="ECO:0000313" key="3">
    <source>
        <dbReference type="Proteomes" id="UP000592820"/>
    </source>
</evidence>
<proteinExistence type="predicted"/>
<feature type="chain" id="PRO_5031239424" evidence="1">
    <location>
        <begin position="21"/>
        <end position="186"/>
    </location>
</feature>